<evidence type="ECO:0000256" key="1">
    <source>
        <dbReference type="SAM" id="MobiDB-lite"/>
    </source>
</evidence>
<evidence type="ECO:0000313" key="2">
    <source>
        <dbReference type="EMBL" id="USY22792.1"/>
    </source>
</evidence>
<organism evidence="2 3">
    <name type="scientific">Nocardiopsis exhalans</name>
    <dbReference type="NCBI Taxonomy" id="163604"/>
    <lineage>
        <taxon>Bacteria</taxon>
        <taxon>Bacillati</taxon>
        <taxon>Actinomycetota</taxon>
        <taxon>Actinomycetes</taxon>
        <taxon>Streptosporangiales</taxon>
        <taxon>Nocardiopsidaceae</taxon>
        <taxon>Nocardiopsis</taxon>
    </lineage>
</organism>
<dbReference type="NCBIfam" id="NF033679">
    <property type="entry name" value="DNRLRE_dom"/>
    <property type="match status" value="1"/>
</dbReference>
<reference evidence="2" key="1">
    <citation type="submission" date="2022-06" db="EMBL/GenBank/DDBJ databases">
        <authorList>
            <person name="Ping M."/>
        </authorList>
    </citation>
    <scope>NUCLEOTIDE SEQUENCE</scope>
    <source>
        <strain evidence="2">JCM11759T</strain>
    </source>
</reference>
<feature type="compositionally biased region" description="Basic and acidic residues" evidence="1">
    <location>
        <begin position="273"/>
        <end position="287"/>
    </location>
</feature>
<keyword evidence="3" id="KW-1185">Reference proteome</keyword>
<dbReference type="Proteomes" id="UP001055940">
    <property type="component" value="Chromosome"/>
</dbReference>
<evidence type="ECO:0000313" key="3">
    <source>
        <dbReference type="Proteomes" id="UP001055940"/>
    </source>
</evidence>
<feature type="region of interest" description="Disordered" evidence="1">
    <location>
        <begin position="1"/>
        <end position="29"/>
    </location>
</feature>
<name>A0ABY5DFJ7_9ACTN</name>
<proteinExistence type="predicted"/>
<dbReference type="EMBL" id="CP099837">
    <property type="protein sequence ID" value="USY22792.1"/>
    <property type="molecule type" value="Genomic_DNA"/>
</dbReference>
<protein>
    <submittedName>
        <fullName evidence="2">DNRLRE domain-containing protein</fullName>
    </submittedName>
</protein>
<accession>A0ABY5DFJ7</accession>
<sequence length="332" mass="35258">MADRNLTRTDDTSAADGTPAPARFGEGRTETESSLWTYVDLASPDSAHHGVEIASVGTGRLVWDRVYTRRALFRFPVESGPGAAVDSAVLRTEVAWSYDCHSDSFLELHRVDPFDGGTTWNDQPTAHALLDTRRVRGGRAACPVSGGVEFDVTEAYQWAVDHGEPHIDLRLGERDESGTTAWLRFDVEDNPPVLTVDQSTSRVPAEGSDPTGTPNRSRYGAQGPSPLTFAGGHAPSGDTVPAGTDLGGALPGNADPGVRGASDIRVQVPASSDRLRAGDGRVPDLRGEGAGSPSASHAHPQRDGAMDLQARGPPARTPVGERTRVHRPRDHG</sequence>
<feature type="region of interest" description="Disordered" evidence="1">
    <location>
        <begin position="192"/>
        <end position="332"/>
    </location>
</feature>
<dbReference type="RefSeq" id="WP_254421542.1">
    <property type="nucleotide sequence ID" value="NZ_BAAAJB010000065.1"/>
</dbReference>
<feature type="compositionally biased region" description="Basic and acidic residues" evidence="1">
    <location>
        <begin position="1"/>
        <end position="11"/>
    </location>
</feature>
<gene>
    <name evidence="2" type="ORF">NE857_14960</name>
</gene>